<evidence type="ECO:0000313" key="2">
    <source>
        <dbReference type="EMBL" id="MBW57804.1"/>
    </source>
</evidence>
<keyword evidence="1" id="KW-0472">Membrane</keyword>
<reference evidence="2" key="1">
    <citation type="submission" date="2018-01" db="EMBL/GenBank/DDBJ databases">
        <title>An insight into the sialome of Amazonian anophelines.</title>
        <authorList>
            <person name="Ribeiro J.M."/>
            <person name="Scarpassa V."/>
            <person name="Calvo E."/>
        </authorList>
    </citation>
    <scope>NUCLEOTIDE SEQUENCE</scope>
    <source>
        <tissue evidence="2">Salivary glands</tissue>
    </source>
</reference>
<accession>A0A2M4BXR6</accession>
<dbReference type="EMBL" id="GGFJ01008663">
    <property type="protein sequence ID" value="MBW57804.1"/>
    <property type="molecule type" value="Transcribed_RNA"/>
</dbReference>
<sequence length="251" mass="28523">MPIVARMRSSKAVAIGCFMAMSGCIMAAHQYLRQDRFWFAKAYRGAANGHEEHTVPAACRQHVLAEVKKSFYVGLAVSVLKIVLPRTTLLLRSPLLLCRLLLARFDYGLLSFITLYKALYEANSCWLAYHYRSFRSSAIARSAVAGTVAGLAYGCFPKYLLFTFPLTELVELAWLVYMRSERLPKPRVIRWFDRCVPVAELLYTASLGLLCQLRVVHPYHVNRYWYKLMANGTWGRSDVLAQGYANVLFGC</sequence>
<keyword evidence="1" id="KW-0812">Transmembrane</keyword>
<protein>
    <submittedName>
        <fullName evidence="2">Uncharacterized protein</fullName>
    </submittedName>
</protein>
<evidence type="ECO:0000256" key="1">
    <source>
        <dbReference type="SAM" id="Phobius"/>
    </source>
</evidence>
<feature type="transmembrane region" description="Helical" evidence="1">
    <location>
        <begin position="12"/>
        <end position="32"/>
    </location>
</feature>
<organism evidence="2">
    <name type="scientific">Anopheles marajoara</name>
    <dbReference type="NCBI Taxonomy" id="58244"/>
    <lineage>
        <taxon>Eukaryota</taxon>
        <taxon>Metazoa</taxon>
        <taxon>Ecdysozoa</taxon>
        <taxon>Arthropoda</taxon>
        <taxon>Hexapoda</taxon>
        <taxon>Insecta</taxon>
        <taxon>Pterygota</taxon>
        <taxon>Neoptera</taxon>
        <taxon>Endopterygota</taxon>
        <taxon>Diptera</taxon>
        <taxon>Nematocera</taxon>
        <taxon>Culicoidea</taxon>
        <taxon>Culicidae</taxon>
        <taxon>Anophelinae</taxon>
        <taxon>Anopheles</taxon>
    </lineage>
</organism>
<name>A0A2M4BXR6_9DIPT</name>
<dbReference type="PROSITE" id="PS51257">
    <property type="entry name" value="PROKAR_LIPOPROTEIN"/>
    <property type="match status" value="1"/>
</dbReference>
<proteinExistence type="predicted"/>
<dbReference type="AlphaFoldDB" id="A0A2M4BXR6"/>
<keyword evidence="1" id="KW-1133">Transmembrane helix</keyword>